<dbReference type="InterPro" id="IPR037048">
    <property type="entry name" value="KorB_C_sf"/>
</dbReference>
<dbReference type="Proteomes" id="UP000013280">
    <property type="component" value="Unassembled WGS sequence"/>
</dbReference>
<feature type="compositionally biased region" description="Gly residues" evidence="2">
    <location>
        <begin position="263"/>
        <end position="275"/>
    </location>
</feature>
<feature type="region of interest" description="Disordered" evidence="2">
    <location>
        <begin position="226"/>
        <end position="304"/>
    </location>
</feature>
<name>R0CD75_RALPI</name>
<dbReference type="EMBL" id="APMQ01000028">
    <property type="protein sequence ID" value="ENZ74901.1"/>
    <property type="molecule type" value="Genomic_DNA"/>
</dbReference>
<dbReference type="InterPro" id="IPR042075">
    <property type="entry name" value="KorB_DNA-db"/>
</dbReference>
<dbReference type="PANTHER" id="PTHR33375">
    <property type="entry name" value="CHROMOSOME-PARTITIONING PROTEIN PARB-RELATED"/>
    <property type="match status" value="1"/>
</dbReference>
<dbReference type="InterPro" id="IPR004437">
    <property type="entry name" value="ParB/RepB/Spo0J"/>
</dbReference>
<dbReference type="InterPro" id="IPR008988">
    <property type="entry name" value="Transcriptional_repressor_C"/>
</dbReference>
<dbReference type="Gene3D" id="6.10.250.140">
    <property type="match status" value="1"/>
</dbReference>
<dbReference type="RefSeq" id="WP_004636810.1">
    <property type="nucleotide sequence ID" value="NZ_APMQ01000028.1"/>
</dbReference>
<reference evidence="4 5" key="1">
    <citation type="journal article" date="2013" name="Genome Announc.">
        <title>Draft Genome Sequence for Ralstonia sp. Strain OR214, a Bacterium with Potential for Bioremediation.</title>
        <authorList>
            <person name="Utturkar S.M."/>
            <person name="Bollmann A."/>
            <person name="Brzoska R.M."/>
            <person name="Klingeman D.M."/>
            <person name="Epstein S.E."/>
            <person name="Palumbo A.V."/>
            <person name="Brown S.D."/>
        </authorList>
    </citation>
    <scope>NUCLEOTIDE SEQUENCE [LARGE SCALE GENOMIC DNA]</scope>
    <source>
        <strain evidence="4 5">OR214</strain>
    </source>
</reference>
<proteinExistence type="inferred from homology"/>
<evidence type="ECO:0000313" key="4">
    <source>
        <dbReference type="EMBL" id="ENZ74901.1"/>
    </source>
</evidence>
<evidence type="ECO:0000256" key="2">
    <source>
        <dbReference type="SAM" id="MobiDB-lite"/>
    </source>
</evidence>
<organism evidence="4 5">
    <name type="scientific">Ralstonia pickettii OR214</name>
    <dbReference type="NCBI Taxonomy" id="1264675"/>
    <lineage>
        <taxon>Bacteria</taxon>
        <taxon>Pseudomonadati</taxon>
        <taxon>Pseudomonadota</taxon>
        <taxon>Betaproteobacteria</taxon>
        <taxon>Burkholderiales</taxon>
        <taxon>Burkholderiaceae</taxon>
        <taxon>Ralstonia</taxon>
    </lineage>
</organism>
<dbReference type="PANTHER" id="PTHR33375:SF1">
    <property type="entry name" value="CHROMOSOME-PARTITIONING PROTEIN PARB-RELATED"/>
    <property type="match status" value="1"/>
</dbReference>
<gene>
    <name evidence="4" type="ORF">OR214_05173</name>
</gene>
<dbReference type="Gene3D" id="1.10.10.730">
    <property type="entry name" value="KorB DNA-binding domain"/>
    <property type="match status" value="1"/>
</dbReference>
<comment type="similarity">
    <text evidence="1">Belongs to the ParB family.</text>
</comment>
<dbReference type="AlphaFoldDB" id="R0CD75"/>
<dbReference type="InterPro" id="IPR050336">
    <property type="entry name" value="Chromosome_partition/occlusion"/>
</dbReference>
<dbReference type="SMART" id="SM00470">
    <property type="entry name" value="ParB"/>
    <property type="match status" value="1"/>
</dbReference>
<evidence type="ECO:0000259" key="3">
    <source>
        <dbReference type="SMART" id="SM00470"/>
    </source>
</evidence>
<evidence type="ECO:0000313" key="5">
    <source>
        <dbReference type="Proteomes" id="UP000013280"/>
    </source>
</evidence>
<feature type="region of interest" description="Disordered" evidence="2">
    <location>
        <begin position="17"/>
        <end position="52"/>
    </location>
</feature>
<dbReference type="NCBIfam" id="TIGR00180">
    <property type="entry name" value="parB_part"/>
    <property type="match status" value="1"/>
</dbReference>
<dbReference type="SUPFAM" id="SSF110849">
    <property type="entry name" value="ParB/Sulfiredoxin"/>
    <property type="match status" value="1"/>
</dbReference>
<dbReference type="Gene3D" id="2.30.30.150">
    <property type="entry name" value="KorB, C-terminal domain"/>
    <property type="match status" value="1"/>
</dbReference>
<dbReference type="Gene3D" id="3.90.1530.30">
    <property type="match status" value="1"/>
</dbReference>
<feature type="compositionally biased region" description="Polar residues" evidence="2">
    <location>
        <begin position="247"/>
        <end position="257"/>
    </location>
</feature>
<dbReference type="GO" id="GO:0003677">
    <property type="term" value="F:DNA binding"/>
    <property type="evidence" value="ECO:0007669"/>
    <property type="project" value="InterPro"/>
</dbReference>
<dbReference type="PATRIC" id="fig|1264675.3.peg.5099"/>
<dbReference type="InterPro" id="IPR003115">
    <property type="entry name" value="ParB_N"/>
</dbReference>
<dbReference type="SUPFAM" id="SSF50037">
    <property type="entry name" value="C-terminal domain of transcriptional repressors"/>
    <property type="match status" value="1"/>
</dbReference>
<dbReference type="Pfam" id="PF06613">
    <property type="entry name" value="KorB_C"/>
    <property type="match status" value="1"/>
</dbReference>
<evidence type="ECO:0000256" key="1">
    <source>
        <dbReference type="ARBA" id="ARBA00006295"/>
    </source>
</evidence>
<dbReference type="SUPFAM" id="SSF109709">
    <property type="entry name" value="KorB DNA-binding domain-like"/>
    <property type="match status" value="1"/>
</dbReference>
<dbReference type="GO" id="GO:0007059">
    <property type="term" value="P:chromosome segregation"/>
    <property type="evidence" value="ECO:0007669"/>
    <property type="project" value="TreeGrafter"/>
</dbReference>
<dbReference type="Pfam" id="PF02195">
    <property type="entry name" value="ParB_N"/>
    <property type="match status" value="1"/>
</dbReference>
<dbReference type="InterPro" id="IPR013741">
    <property type="entry name" value="KorB_domain"/>
</dbReference>
<dbReference type="GO" id="GO:0045892">
    <property type="term" value="P:negative regulation of DNA-templated transcription"/>
    <property type="evidence" value="ECO:0007669"/>
    <property type="project" value="InterPro"/>
</dbReference>
<dbReference type="InterPro" id="IPR010575">
    <property type="entry name" value="KorB_C"/>
</dbReference>
<dbReference type="InterPro" id="IPR036086">
    <property type="entry name" value="ParB/Sulfiredoxin_sf"/>
</dbReference>
<dbReference type="Pfam" id="PF08535">
    <property type="entry name" value="KorB"/>
    <property type="match status" value="1"/>
</dbReference>
<feature type="compositionally biased region" description="Low complexity" evidence="2">
    <location>
        <begin position="276"/>
        <end position="290"/>
    </location>
</feature>
<dbReference type="GO" id="GO:0005694">
    <property type="term" value="C:chromosome"/>
    <property type="evidence" value="ECO:0007669"/>
    <property type="project" value="TreeGrafter"/>
</dbReference>
<protein>
    <submittedName>
        <fullName evidence="4">ParB-like partition protein</fullName>
    </submittedName>
</protein>
<sequence length="359" mass="38804">MAKLDLTALDLSALDGGPSLRGGAAVEERKTAPRAPLSAFEEDPDNPRTEFDDPEFADFVADVRVRGILMPVVVREIEGKLRIRFGHRRYRAAQLLHLADLPYVVTEDERQFDDYSQVSENQKRTPLQPLELAHFIQKKLNLGEKKKDVASKIGIDASAVTHLLSLVDAPAFLLELYHSRKCRAPHYLYELRKLHEKSPELVAERCQSADDIDRGFILAVTNEVSPKPAAPAPTPAPVAPQAPAESGTDSTGAQQEGASDVGEGAGEGTGAGTEGGSDSQSVSGSNSDTSGKGKAPQDPNKLRRPLLLGRFDDRPVAILLHKTPSAVGLVHVRYEDDQSEAEVDITAVSLTQLTETPTP</sequence>
<accession>R0CD75</accession>
<feature type="domain" description="ParB-like N-terminal" evidence="3">
    <location>
        <begin position="33"/>
        <end position="122"/>
    </location>
</feature>
<comment type="caution">
    <text evidence="4">The sequence shown here is derived from an EMBL/GenBank/DDBJ whole genome shotgun (WGS) entry which is preliminary data.</text>
</comment>
<feature type="compositionally biased region" description="Pro residues" evidence="2">
    <location>
        <begin position="228"/>
        <end position="240"/>
    </location>
</feature>